<dbReference type="InterPro" id="IPR006626">
    <property type="entry name" value="PbH1"/>
</dbReference>
<dbReference type="InterPro" id="IPR059226">
    <property type="entry name" value="Choice_anch_Q_dom"/>
</dbReference>
<keyword evidence="10" id="KW-1185">Reference proteome</keyword>
<dbReference type="Proteomes" id="UP000612233">
    <property type="component" value="Unassembled WGS sequence"/>
</dbReference>
<gene>
    <name evidence="9" type="ORF">IC235_13705</name>
</gene>
<keyword evidence="7" id="KW-0998">Cell outer membrane</keyword>
<accession>A0A927BET9</accession>
<dbReference type="GO" id="GO:0005576">
    <property type="term" value="C:extracellular region"/>
    <property type="evidence" value="ECO:0007669"/>
    <property type="project" value="UniProtKB-SubCell"/>
</dbReference>
<keyword evidence="5 8" id="KW-0732">Signal</keyword>
<organism evidence="9 10">
    <name type="scientific">Hymenobacter montanus</name>
    <dbReference type="NCBI Taxonomy" id="2771359"/>
    <lineage>
        <taxon>Bacteria</taxon>
        <taxon>Pseudomonadati</taxon>
        <taxon>Bacteroidota</taxon>
        <taxon>Cytophagia</taxon>
        <taxon>Cytophagales</taxon>
        <taxon>Hymenobacteraceae</taxon>
        <taxon>Hymenobacter</taxon>
    </lineage>
</organism>
<evidence type="ECO:0000256" key="2">
    <source>
        <dbReference type="ARBA" id="ARBA00004442"/>
    </source>
</evidence>
<evidence type="ECO:0000313" key="10">
    <source>
        <dbReference type="Proteomes" id="UP000612233"/>
    </source>
</evidence>
<dbReference type="EMBL" id="JACXAD010000015">
    <property type="protein sequence ID" value="MBD2768945.1"/>
    <property type="molecule type" value="Genomic_DNA"/>
</dbReference>
<comment type="caution">
    <text evidence="9">The sequence shown here is derived from an EMBL/GenBank/DDBJ whole genome shotgun (WGS) entry which is preliminary data.</text>
</comment>
<dbReference type="RefSeq" id="WP_191005759.1">
    <property type="nucleotide sequence ID" value="NZ_JACXAD010000015.1"/>
</dbReference>
<sequence>MKKLISLALLVGCSRSLSAAVFTIPNGNVAALVAAINTANTNGQADVINLATNGLYVLNTVNYTSQNPGNTGYEGPRGLPNILNDVTGLDLTINGNGATIQRSTTAPSFGLFSCAGQTIFNNLTFRNGDVVAQGAAIFSQFKGNVEVNNCSFYNNTSRLAAEGGGGAIYTKSLSVLTVRNSTFENNSAVNQGGAISNLLSNLTVLNSTFKNNRTTSPLGAGPAGGAIYDDGARGDNGTLIIRNNLFEGNASNGLGGALFLFPYRTQSAEVTGCTFKANSADQGGAFWHKGGGSQGIPDPEYPLTSGPENTRLLFNNCVFDGNTAAYIGGGIWLSNCIINEIHSCTFKNNTAQAGGGAVLSTDREFTFRNSTFNNNTANIAGAMNVGVNAKLTIQNCTFAANVANQYGGALSVPQNSTPVDIINCTFANNQANNPGNGQSGAIHSGNNNGNNTVTIKNNLFYNQTVTNTYNLWKNCNSVLNDGGNNLFFPENNNGRCVATPGNSLFVDPLLSPLADNGGPTQTMALRAGSPAINAGSGGPATDQRGRPRVGASDIGAFEYNPALATTPAPAPEALGLYPNPSPGEVFLTLPTPRPAGPLHVRLYALDGRLVLEQTLDSAQPARLLVPVKGLFLVKVAVGQRLFVQKLATY</sequence>
<dbReference type="PANTHER" id="PTHR11319">
    <property type="entry name" value="G PROTEIN-COUPLED RECEPTOR-RELATED"/>
    <property type="match status" value="1"/>
</dbReference>
<dbReference type="Pfam" id="PF02415">
    <property type="entry name" value="Chlam_PMP"/>
    <property type="match status" value="4"/>
</dbReference>
<name>A0A927BET9_9BACT</name>
<dbReference type="AlphaFoldDB" id="A0A927BET9"/>
<evidence type="ECO:0000313" key="9">
    <source>
        <dbReference type="EMBL" id="MBD2768945.1"/>
    </source>
</evidence>
<dbReference type="SUPFAM" id="SSF51126">
    <property type="entry name" value="Pectin lyase-like"/>
    <property type="match status" value="2"/>
</dbReference>
<feature type="signal peptide" evidence="8">
    <location>
        <begin position="1"/>
        <end position="19"/>
    </location>
</feature>
<evidence type="ECO:0008006" key="11">
    <source>
        <dbReference type="Google" id="ProtNLM"/>
    </source>
</evidence>
<dbReference type="Gene3D" id="2.160.20.10">
    <property type="entry name" value="Single-stranded right-handed beta-helix, Pectin lyase-like"/>
    <property type="match status" value="1"/>
</dbReference>
<protein>
    <recommendedName>
        <fullName evidence="11">T9SS type A sorting domain-containing protein</fullName>
    </recommendedName>
</protein>
<proteinExistence type="predicted"/>
<evidence type="ECO:0000256" key="6">
    <source>
        <dbReference type="ARBA" id="ARBA00023136"/>
    </source>
</evidence>
<dbReference type="PANTHER" id="PTHR11319:SF35">
    <property type="entry name" value="OUTER MEMBRANE PROTEIN PMPC-RELATED"/>
    <property type="match status" value="1"/>
</dbReference>
<dbReference type="InterPro" id="IPR011050">
    <property type="entry name" value="Pectin_lyase_fold/virulence"/>
</dbReference>
<dbReference type="NCBIfam" id="NF041518">
    <property type="entry name" value="choice_anch_Q"/>
    <property type="match status" value="1"/>
</dbReference>
<dbReference type="SMART" id="SM00710">
    <property type="entry name" value="PbH1"/>
    <property type="match status" value="8"/>
</dbReference>
<dbReference type="InterPro" id="IPR012334">
    <property type="entry name" value="Pectin_lyas_fold"/>
</dbReference>
<dbReference type="InterPro" id="IPR003368">
    <property type="entry name" value="POMP_repeat"/>
</dbReference>
<evidence type="ECO:0000256" key="8">
    <source>
        <dbReference type="SAM" id="SignalP"/>
    </source>
</evidence>
<keyword evidence="4" id="KW-0964">Secreted</keyword>
<evidence type="ECO:0000256" key="1">
    <source>
        <dbReference type="ARBA" id="ARBA00004196"/>
    </source>
</evidence>
<evidence type="ECO:0000256" key="7">
    <source>
        <dbReference type="ARBA" id="ARBA00023237"/>
    </source>
</evidence>
<comment type="subcellular location">
    <subcellularLocation>
        <location evidence="1">Cell envelope</location>
    </subcellularLocation>
    <subcellularLocation>
        <location evidence="2">Cell outer membrane</location>
    </subcellularLocation>
    <subcellularLocation>
        <location evidence="3">Secreted</location>
    </subcellularLocation>
</comment>
<feature type="chain" id="PRO_5037022144" description="T9SS type A sorting domain-containing protein" evidence="8">
    <location>
        <begin position="20"/>
        <end position="649"/>
    </location>
</feature>
<evidence type="ECO:0000256" key="5">
    <source>
        <dbReference type="ARBA" id="ARBA00022729"/>
    </source>
</evidence>
<evidence type="ECO:0000256" key="3">
    <source>
        <dbReference type="ARBA" id="ARBA00004613"/>
    </source>
</evidence>
<dbReference type="GO" id="GO:0009279">
    <property type="term" value="C:cell outer membrane"/>
    <property type="evidence" value="ECO:0007669"/>
    <property type="project" value="UniProtKB-SubCell"/>
</dbReference>
<reference evidence="9" key="1">
    <citation type="submission" date="2020-09" db="EMBL/GenBank/DDBJ databases">
        <authorList>
            <person name="Kim M.K."/>
        </authorList>
    </citation>
    <scope>NUCLEOTIDE SEQUENCE</scope>
    <source>
        <strain evidence="9">BT664</strain>
    </source>
</reference>
<keyword evidence="6" id="KW-0472">Membrane</keyword>
<evidence type="ECO:0000256" key="4">
    <source>
        <dbReference type="ARBA" id="ARBA00022525"/>
    </source>
</evidence>